<name>A0A9P7ZF01_9HYPO</name>
<evidence type="ECO:0000256" key="3">
    <source>
        <dbReference type="ARBA" id="ARBA00012759"/>
    </source>
</evidence>
<keyword evidence="7" id="KW-0788">Thiol protease</keyword>
<dbReference type="Proteomes" id="UP000887229">
    <property type="component" value="Unassembled WGS sequence"/>
</dbReference>
<dbReference type="GeneID" id="70296765"/>
<dbReference type="Gene3D" id="3.90.70.10">
    <property type="entry name" value="Cysteine proteinases"/>
    <property type="match status" value="2"/>
</dbReference>
<dbReference type="InterPro" id="IPR050164">
    <property type="entry name" value="Peptidase_C19"/>
</dbReference>
<evidence type="ECO:0000256" key="8">
    <source>
        <dbReference type="SAM" id="MobiDB-lite"/>
    </source>
</evidence>
<dbReference type="EMBL" id="MU251272">
    <property type="protein sequence ID" value="KAG9250869.1"/>
    <property type="molecule type" value="Genomic_DNA"/>
</dbReference>
<feature type="compositionally biased region" description="Low complexity" evidence="8">
    <location>
        <begin position="670"/>
        <end position="684"/>
    </location>
</feature>
<proteinExistence type="inferred from homology"/>
<evidence type="ECO:0000256" key="2">
    <source>
        <dbReference type="ARBA" id="ARBA00009085"/>
    </source>
</evidence>
<dbReference type="AlphaFoldDB" id="A0A9P7ZF01"/>
<dbReference type="OrthoDB" id="6287070at2759"/>
<keyword evidence="11" id="KW-1185">Reference proteome</keyword>
<feature type="region of interest" description="Disordered" evidence="8">
    <location>
        <begin position="615"/>
        <end position="716"/>
    </location>
</feature>
<dbReference type="EC" id="3.4.19.12" evidence="3"/>
<evidence type="ECO:0000256" key="6">
    <source>
        <dbReference type="ARBA" id="ARBA00022801"/>
    </source>
</evidence>
<protein>
    <recommendedName>
        <fullName evidence="3">ubiquitinyl hydrolase 1</fullName>
        <ecNumber evidence="3">3.4.19.12</ecNumber>
    </recommendedName>
</protein>
<comment type="similarity">
    <text evidence="2">Belongs to the peptidase C19 family.</text>
</comment>
<feature type="region of interest" description="Disordered" evidence="8">
    <location>
        <begin position="754"/>
        <end position="780"/>
    </location>
</feature>
<feature type="compositionally biased region" description="Basic and acidic residues" evidence="8">
    <location>
        <begin position="832"/>
        <end position="859"/>
    </location>
</feature>
<evidence type="ECO:0000256" key="1">
    <source>
        <dbReference type="ARBA" id="ARBA00000707"/>
    </source>
</evidence>
<keyword evidence="4" id="KW-0645">Protease</keyword>
<keyword evidence="6 10" id="KW-0378">Hydrolase</keyword>
<dbReference type="GO" id="GO:0005634">
    <property type="term" value="C:nucleus"/>
    <property type="evidence" value="ECO:0007669"/>
    <property type="project" value="UniProtKB-SubCell"/>
</dbReference>
<dbReference type="PANTHER" id="PTHR24006">
    <property type="entry name" value="UBIQUITIN CARBOXYL-TERMINAL HYDROLASE"/>
    <property type="match status" value="1"/>
</dbReference>
<dbReference type="InterPro" id="IPR001394">
    <property type="entry name" value="Peptidase_C19_UCH"/>
</dbReference>
<gene>
    <name evidence="10" type="ORF">F5Z01DRAFT_683585</name>
</gene>
<accession>A0A9P7ZF01</accession>
<sequence>MIAKRFLGKKDKDDSHHRSKSTPPAGRLPSLTVDPRQQSSKPSGADAFRNIFNKNNGDKEENENDIQRRELELKFDQVQRRIQELGYHDVGRERIEISISSEYAQGDVDKAVEYIDIQQKAIRGEIIPYNREMHMVGAENRGAVTCYLDTLLFSMFAKMDAFECMLKNDFPEDKAKDSLVKLLRMWVNMLRMGRLIRTDLTEEIQNSLAACGWPEAGLLEQQDTSEAFGFLTETLQLPLLSLQVDLFHHGKKDDADRKVVYERLLNLAVPEDPHGKGVKLEDCLEEYFNTRVEVNRDSEEAKKSKSDDGPLLRRPSLLARNTIKILTDGVPGSTAMTASPLAATAPTAQAKSDEMDTEPECEHVETQIDVDVADQPGDIVGESGPIHQRPSTRTRSTSVIQSMLVDATGRPASEEDVSLLEKAKRKGSTVVKAVTIPAWQFFRLIPWHSLAKNAPQNDTEVAMNFDQRPVVGICLKRYTFSARGEPTRQNTYIDIPDSLRLPHFMLADGATDGEGENSTTALTGDYKLVLQSVICHRGDSLSSGHYVSFARVAPRLLVNNRRHDVDPPPDYEDPQWVKFDDLQTHGRVQYVDDIKASLRDEMPYLLFYQIVPIADDPPSDKDTAPPSYEGFRMSVEEPTTPTAEENYVFGGGPLTGAVQTPGQSRLAHRAPGSPATAPSSKAPSIRFSAELDRPRRSAEFNRHSGSARGGSRPQSVYLTDSAVVSPALTPELQPSPALTPTDESTGSRLFRAATRFKSSSSKQSRANSQTGENRNANMMSRMAGLMRPGRDAFADPSTLNLHSNRASLEVPASAGVESTVETEKSFFPPVEDSPKTDWKGKSKDKGPKEPKNKDKDKDRTKKHAKTAKDPTAEPERECSVM</sequence>
<dbReference type="PROSITE" id="PS50235">
    <property type="entry name" value="USP_3"/>
    <property type="match status" value="1"/>
</dbReference>
<dbReference type="GO" id="GO:0004843">
    <property type="term" value="F:cysteine-type deubiquitinase activity"/>
    <property type="evidence" value="ECO:0007669"/>
    <property type="project" value="UniProtKB-EC"/>
</dbReference>
<evidence type="ECO:0000313" key="11">
    <source>
        <dbReference type="Proteomes" id="UP000887229"/>
    </source>
</evidence>
<feature type="region of interest" description="Disordered" evidence="8">
    <location>
        <begin position="804"/>
        <end position="881"/>
    </location>
</feature>
<feature type="compositionally biased region" description="Low complexity" evidence="8">
    <location>
        <begin position="754"/>
        <end position="770"/>
    </location>
</feature>
<dbReference type="InterPro" id="IPR028889">
    <property type="entry name" value="USP"/>
</dbReference>
<feature type="compositionally biased region" description="Basic and acidic residues" evidence="8">
    <location>
        <begin position="866"/>
        <end position="881"/>
    </location>
</feature>
<organism evidence="10 11">
    <name type="scientific">Emericellopsis atlantica</name>
    <dbReference type="NCBI Taxonomy" id="2614577"/>
    <lineage>
        <taxon>Eukaryota</taxon>
        <taxon>Fungi</taxon>
        <taxon>Dikarya</taxon>
        <taxon>Ascomycota</taxon>
        <taxon>Pezizomycotina</taxon>
        <taxon>Sordariomycetes</taxon>
        <taxon>Hypocreomycetidae</taxon>
        <taxon>Hypocreales</taxon>
        <taxon>Bionectriaceae</taxon>
        <taxon>Emericellopsis</taxon>
    </lineage>
</organism>
<evidence type="ECO:0000259" key="9">
    <source>
        <dbReference type="PROSITE" id="PS50235"/>
    </source>
</evidence>
<feature type="domain" description="USP" evidence="9">
    <location>
        <begin position="136"/>
        <end position="611"/>
    </location>
</feature>
<reference evidence="10" key="1">
    <citation type="journal article" date="2021" name="IMA Fungus">
        <title>Genomic characterization of three marine fungi, including Emericellopsis atlantica sp. nov. with signatures of a generalist lifestyle and marine biomass degradation.</title>
        <authorList>
            <person name="Hagestad O.C."/>
            <person name="Hou L."/>
            <person name="Andersen J.H."/>
            <person name="Hansen E.H."/>
            <person name="Altermark B."/>
            <person name="Li C."/>
            <person name="Kuhnert E."/>
            <person name="Cox R.J."/>
            <person name="Crous P.W."/>
            <person name="Spatafora J.W."/>
            <person name="Lail K."/>
            <person name="Amirebrahimi M."/>
            <person name="Lipzen A."/>
            <person name="Pangilinan J."/>
            <person name="Andreopoulos W."/>
            <person name="Hayes R.D."/>
            <person name="Ng V."/>
            <person name="Grigoriev I.V."/>
            <person name="Jackson S.A."/>
            <person name="Sutton T.D.S."/>
            <person name="Dobson A.D.W."/>
            <person name="Rama T."/>
        </authorList>
    </citation>
    <scope>NUCLEOTIDE SEQUENCE</scope>
    <source>
        <strain evidence="10">TS7</strain>
    </source>
</reference>
<dbReference type="GO" id="GO:0016579">
    <property type="term" value="P:protein deubiquitination"/>
    <property type="evidence" value="ECO:0007669"/>
    <property type="project" value="InterPro"/>
</dbReference>
<feature type="compositionally biased region" description="Basic and acidic residues" evidence="8">
    <location>
        <begin position="689"/>
        <end position="702"/>
    </location>
</feature>
<evidence type="ECO:0000256" key="7">
    <source>
        <dbReference type="ARBA" id="ARBA00022807"/>
    </source>
</evidence>
<feature type="region of interest" description="Disordered" evidence="8">
    <location>
        <begin position="1"/>
        <end position="64"/>
    </location>
</feature>
<evidence type="ECO:0000256" key="5">
    <source>
        <dbReference type="ARBA" id="ARBA00022786"/>
    </source>
</evidence>
<dbReference type="RefSeq" id="XP_046114793.1">
    <property type="nucleotide sequence ID" value="XM_046265862.1"/>
</dbReference>
<evidence type="ECO:0000313" key="10">
    <source>
        <dbReference type="EMBL" id="KAG9250869.1"/>
    </source>
</evidence>
<dbReference type="PANTHER" id="PTHR24006:SF722">
    <property type="entry name" value="UBIQUITIN CARBOXYL-TERMINAL HYDROLASE 48"/>
    <property type="match status" value="1"/>
</dbReference>
<comment type="catalytic activity">
    <reaction evidence="1">
        <text>Thiol-dependent hydrolysis of ester, thioester, amide, peptide and isopeptide bonds formed by the C-terminal Gly of ubiquitin (a 76-residue protein attached to proteins as an intracellular targeting signal).</text>
        <dbReference type="EC" id="3.4.19.12"/>
    </reaction>
</comment>
<keyword evidence="5" id="KW-0833">Ubl conjugation pathway</keyword>
<dbReference type="GO" id="GO:0005829">
    <property type="term" value="C:cytosol"/>
    <property type="evidence" value="ECO:0007669"/>
    <property type="project" value="TreeGrafter"/>
</dbReference>
<dbReference type="Pfam" id="PF00443">
    <property type="entry name" value="UCH"/>
    <property type="match status" value="1"/>
</dbReference>
<comment type="caution">
    <text evidence="10">The sequence shown here is derived from an EMBL/GenBank/DDBJ whole genome shotgun (WGS) entry which is preliminary data.</text>
</comment>
<dbReference type="InterPro" id="IPR038765">
    <property type="entry name" value="Papain-like_cys_pep_sf"/>
</dbReference>
<dbReference type="SUPFAM" id="SSF54001">
    <property type="entry name" value="Cysteine proteinases"/>
    <property type="match status" value="1"/>
</dbReference>
<evidence type="ECO:0000256" key="4">
    <source>
        <dbReference type="ARBA" id="ARBA00022670"/>
    </source>
</evidence>
<dbReference type="GO" id="GO:0006508">
    <property type="term" value="P:proteolysis"/>
    <property type="evidence" value="ECO:0007669"/>
    <property type="project" value="UniProtKB-KW"/>
</dbReference>